<evidence type="ECO:0000313" key="2">
    <source>
        <dbReference type="Proteomes" id="UP000276133"/>
    </source>
</evidence>
<organism evidence="1 2">
    <name type="scientific">Brachionus plicatilis</name>
    <name type="common">Marine rotifer</name>
    <name type="synonym">Brachionus muelleri</name>
    <dbReference type="NCBI Taxonomy" id="10195"/>
    <lineage>
        <taxon>Eukaryota</taxon>
        <taxon>Metazoa</taxon>
        <taxon>Spiralia</taxon>
        <taxon>Gnathifera</taxon>
        <taxon>Rotifera</taxon>
        <taxon>Eurotatoria</taxon>
        <taxon>Monogononta</taxon>
        <taxon>Pseudotrocha</taxon>
        <taxon>Ploima</taxon>
        <taxon>Brachionidae</taxon>
        <taxon>Brachionus</taxon>
    </lineage>
</organism>
<protein>
    <submittedName>
        <fullName evidence="1">Uncharacterized protein</fullName>
    </submittedName>
</protein>
<keyword evidence="2" id="KW-1185">Reference proteome</keyword>
<name>A0A3M7SYT4_BRAPC</name>
<sequence>MKSPLPLAKSSNSSKYFLNLFSNYTFNCSMTIIMPARQGRPVAFIFEFVHGFGHNDFIRKQVALVYYSVVEEFITLVTAPDD</sequence>
<gene>
    <name evidence="1" type="ORF">BpHYR1_011872</name>
</gene>
<accession>A0A3M7SYT4</accession>
<reference evidence="1 2" key="1">
    <citation type="journal article" date="2018" name="Sci. Rep.">
        <title>Genomic signatures of local adaptation to the degree of environmental predictability in rotifers.</title>
        <authorList>
            <person name="Franch-Gras L."/>
            <person name="Hahn C."/>
            <person name="Garcia-Roger E.M."/>
            <person name="Carmona M.J."/>
            <person name="Serra M."/>
            <person name="Gomez A."/>
        </authorList>
    </citation>
    <scope>NUCLEOTIDE SEQUENCE [LARGE SCALE GENOMIC DNA]</scope>
    <source>
        <strain evidence="1">HYR1</strain>
    </source>
</reference>
<dbReference type="AlphaFoldDB" id="A0A3M7SYT4"/>
<proteinExistence type="predicted"/>
<comment type="caution">
    <text evidence="1">The sequence shown here is derived from an EMBL/GenBank/DDBJ whole genome shotgun (WGS) entry which is preliminary data.</text>
</comment>
<dbReference type="Proteomes" id="UP000276133">
    <property type="component" value="Unassembled WGS sequence"/>
</dbReference>
<evidence type="ECO:0000313" key="1">
    <source>
        <dbReference type="EMBL" id="RNA40748.1"/>
    </source>
</evidence>
<dbReference type="EMBL" id="REGN01000599">
    <property type="protein sequence ID" value="RNA40748.1"/>
    <property type="molecule type" value="Genomic_DNA"/>
</dbReference>